<dbReference type="OrthoDB" id="5421290at2759"/>
<evidence type="ECO:0000313" key="2">
    <source>
        <dbReference type="EMBL" id="EON68787.1"/>
    </source>
</evidence>
<name>R7Z3P1_CONA1</name>
<evidence type="ECO:0008006" key="4">
    <source>
        <dbReference type="Google" id="ProtNLM"/>
    </source>
</evidence>
<feature type="transmembrane region" description="Helical" evidence="1">
    <location>
        <begin position="85"/>
        <end position="108"/>
    </location>
</feature>
<keyword evidence="1" id="KW-0472">Membrane</keyword>
<accession>R7Z3P1</accession>
<gene>
    <name evidence="2" type="ORF">W97_08045</name>
</gene>
<dbReference type="GeneID" id="19905356"/>
<dbReference type="EMBL" id="JH767601">
    <property type="protein sequence ID" value="EON68787.1"/>
    <property type="molecule type" value="Genomic_DNA"/>
</dbReference>
<dbReference type="STRING" id="1168221.R7Z3P1"/>
<evidence type="ECO:0000256" key="1">
    <source>
        <dbReference type="SAM" id="Phobius"/>
    </source>
</evidence>
<keyword evidence="3" id="KW-1185">Reference proteome</keyword>
<dbReference type="Proteomes" id="UP000016924">
    <property type="component" value="Unassembled WGS sequence"/>
</dbReference>
<sequence>MVDLYNGYCATANVAVAGETTAELATSTSTPTVAATTGPVAVTTGASSTSRAVTPAQVTASGLITATAPAATPEGDDEGLSKSDILAMAVALGIGIPSLVIGVATLCLMRRKRRQHEAGAMAAAHGASAGGHLLGTQQGDQMTGSRYEMMQAEGLNAPRVVQGRYQY</sequence>
<proteinExistence type="predicted"/>
<keyword evidence="1" id="KW-1133">Transmembrane helix</keyword>
<evidence type="ECO:0000313" key="3">
    <source>
        <dbReference type="Proteomes" id="UP000016924"/>
    </source>
</evidence>
<dbReference type="RefSeq" id="XP_007784104.1">
    <property type="nucleotide sequence ID" value="XM_007785914.1"/>
</dbReference>
<dbReference type="HOGENOM" id="CLU_1594435_0_0_1"/>
<protein>
    <recommendedName>
        <fullName evidence="4">Mid2 domain-containing protein</fullName>
    </recommendedName>
</protein>
<reference evidence="3" key="1">
    <citation type="submission" date="2012-06" db="EMBL/GenBank/DDBJ databases">
        <title>The genome sequence of Coniosporium apollinis CBS 100218.</title>
        <authorList>
            <consortium name="The Broad Institute Genome Sequencing Platform"/>
            <person name="Cuomo C."/>
            <person name="Gorbushina A."/>
            <person name="Noack S."/>
            <person name="Walker B."/>
            <person name="Young S.K."/>
            <person name="Zeng Q."/>
            <person name="Gargeya S."/>
            <person name="Fitzgerald M."/>
            <person name="Haas B."/>
            <person name="Abouelleil A."/>
            <person name="Alvarado L."/>
            <person name="Arachchi H.M."/>
            <person name="Berlin A.M."/>
            <person name="Chapman S.B."/>
            <person name="Goldberg J."/>
            <person name="Griggs A."/>
            <person name="Gujja S."/>
            <person name="Hansen M."/>
            <person name="Howarth C."/>
            <person name="Imamovic A."/>
            <person name="Larimer J."/>
            <person name="McCowan C."/>
            <person name="Montmayeur A."/>
            <person name="Murphy C."/>
            <person name="Neiman D."/>
            <person name="Pearson M."/>
            <person name="Priest M."/>
            <person name="Roberts A."/>
            <person name="Saif S."/>
            <person name="Shea T."/>
            <person name="Sisk P."/>
            <person name="Sykes S."/>
            <person name="Wortman J."/>
            <person name="Nusbaum C."/>
            <person name="Birren B."/>
        </authorList>
    </citation>
    <scope>NUCLEOTIDE SEQUENCE [LARGE SCALE GENOMIC DNA]</scope>
    <source>
        <strain evidence="3">CBS 100218</strain>
    </source>
</reference>
<dbReference type="AlphaFoldDB" id="R7Z3P1"/>
<keyword evidence="1" id="KW-0812">Transmembrane</keyword>
<organism evidence="2 3">
    <name type="scientific">Coniosporium apollinis (strain CBS 100218)</name>
    <name type="common">Rock-inhabiting black yeast</name>
    <dbReference type="NCBI Taxonomy" id="1168221"/>
    <lineage>
        <taxon>Eukaryota</taxon>
        <taxon>Fungi</taxon>
        <taxon>Dikarya</taxon>
        <taxon>Ascomycota</taxon>
        <taxon>Pezizomycotina</taxon>
        <taxon>Dothideomycetes</taxon>
        <taxon>Dothideomycetes incertae sedis</taxon>
        <taxon>Coniosporium</taxon>
    </lineage>
</organism>